<organism evidence="1 2">
    <name type="scientific">Rhodofomes roseus</name>
    <dbReference type="NCBI Taxonomy" id="34475"/>
    <lineage>
        <taxon>Eukaryota</taxon>
        <taxon>Fungi</taxon>
        <taxon>Dikarya</taxon>
        <taxon>Basidiomycota</taxon>
        <taxon>Agaricomycotina</taxon>
        <taxon>Agaricomycetes</taxon>
        <taxon>Polyporales</taxon>
        <taxon>Rhodofomes</taxon>
    </lineage>
</organism>
<evidence type="ECO:0000313" key="1">
    <source>
        <dbReference type="EMBL" id="TFY61690.1"/>
    </source>
</evidence>
<accession>A0A4Y9YI74</accession>
<proteinExistence type="predicted"/>
<sequence length="61" mass="6916">MASALHINAIHDIIYAVELANTLGTSQAHVITLSMLRFRGEMRGMDKAEYEYLSDRANNYQ</sequence>
<dbReference type="AlphaFoldDB" id="A0A4Y9YI74"/>
<gene>
    <name evidence="1" type="ORF">EVJ58_g4346</name>
</gene>
<reference evidence="1 2" key="1">
    <citation type="submission" date="2019-01" db="EMBL/GenBank/DDBJ databases">
        <title>Genome sequencing of the rare red list fungi Fomitopsis rosea.</title>
        <authorList>
            <person name="Buettner E."/>
            <person name="Kellner H."/>
        </authorList>
    </citation>
    <scope>NUCLEOTIDE SEQUENCE [LARGE SCALE GENOMIC DNA]</scope>
    <source>
        <strain evidence="1 2">DSM 105464</strain>
    </source>
</reference>
<comment type="caution">
    <text evidence="1">The sequence shown here is derived from an EMBL/GenBank/DDBJ whole genome shotgun (WGS) entry which is preliminary data.</text>
</comment>
<protein>
    <submittedName>
        <fullName evidence="1">Uncharacterized protein</fullName>
    </submittedName>
</protein>
<name>A0A4Y9YI74_9APHY</name>
<evidence type="ECO:0000313" key="2">
    <source>
        <dbReference type="Proteomes" id="UP000298390"/>
    </source>
</evidence>
<dbReference type="EMBL" id="SEKV01000197">
    <property type="protein sequence ID" value="TFY61690.1"/>
    <property type="molecule type" value="Genomic_DNA"/>
</dbReference>
<dbReference type="Proteomes" id="UP000298390">
    <property type="component" value="Unassembled WGS sequence"/>
</dbReference>